<evidence type="ECO:0000313" key="5">
    <source>
        <dbReference type="Proteomes" id="UP000265515"/>
    </source>
</evidence>
<feature type="compositionally biased region" description="Low complexity" evidence="1">
    <location>
        <begin position="239"/>
        <end position="257"/>
    </location>
</feature>
<dbReference type="InterPro" id="IPR001810">
    <property type="entry name" value="F-box_dom"/>
</dbReference>
<evidence type="ECO:0000259" key="2">
    <source>
        <dbReference type="Pfam" id="PF12937"/>
    </source>
</evidence>
<keyword evidence="5" id="KW-1185">Reference proteome</keyword>
<dbReference type="GO" id="GO:0019005">
    <property type="term" value="C:SCF ubiquitin ligase complex"/>
    <property type="evidence" value="ECO:0007669"/>
    <property type="project" value="TreeGrafter"/>
</dbReference>
<dbReference type="AlphaFoldDB" id="A0A388KND9"/>
<dbReference type="STRING" id="69332.A0A388KND9"/>
<dbReference type="SUPFAM" id="SSF81383">
    <property type="entry name" value="F-box domain"/>
    <property type="match status" value="1"/>
</dbReference>
<evidence type="ECO:0000256" key="1">
    <source>
        <dbReference type="SAM" id="MobiDB-lite"/>
    </source>
</evidence>
<feature type="region of interest" description="Disordered" evidence="1">
    <location>
        <begin position="339"/>
        <end position="439"/>
    </location>
</feature>
<feature type="compositionally biased region" description="Basic and acidic residues" evidence="1">
    <location>
        <begin position="196"/>
        <end position="218"/>
    </location>
</feature>
<organism evidence="4 5">
    <name type="scientific">Chara braunii</name>
    <name type="common">Braun's stonewort</name>
    <dbReference type="NCBI Taxonomy" id="69332"/>
    <lineage>
        <taxon>Eukaryota</taxon>
        <taxon>Viridiplantae</taxon>
        <taxon>Streptophyta</taxon>
        <taxon>Charophyceae</taxon>
        <taxon>Charales</taxon>
        <taxon>Characeae</taxon>
        <taxon>Chara</taxon>
    </lineage>
</organism>
<feature type="compositionally biased region" description="Gly residues" evidence="1">
    <location>
        <begin position="414"/>
        <end position="424"/>
    </location>
</feature>
<accession>A0A388KND9</accession>
<dbReference type="PANTHER" id="PTHR13318:SF163">
    <property type="entry name" value="EIN3-BINDING F-BOX PROTEIN 2-LIKE"/>
    <property type="match status" value="1"/>
</dbReference>
<dbReference type="SUPFAM" id="SSF52047">
    <property type="entry name" value="RNI-like"/>
    <property type="match status" value="2"/>
</dbReference>
<dbReference type="InterPro" id="IPR032675">
    <property type="entry name" value="LRR_dom_sf"/>
</dbReference>
<dbReference type="OrthoDB" id="550575at2759"/>
<feature type="region of interest" description="Disordered" evidence="1">
    <location>
        <begin position="164"/>
        <end position="267"/>
    </location>
</feature>
<name>A0A388KND9_CHABU</name>
<dbReference type="InterPro" id="IPR057207">
    <property type="entry name" value="FBXL15_LRR"/>
</dbReference>
<comment type="caution">
    <text evidence="4">The sequence shown here is derived from an EMBL/GenBank/DDBJ whole genome shotgun (WGS) entry which is preliminary data.</text>
</comment>
<feature type="compositionally biased region" description="Basic and acidic residues" evidence="1">
    <location>
        <begin position="100"/>
        <end position="109"/>
    </location>
</feature>
<dbReference type="Pfam" id="PF13516">
    <property type="entry name" value="LRR_6"/>
    <property type="match status" value="1"/>
</dbReference>
<dbReference type="SMART" id="SM00367">
    <property type="entry name" value="LRR_CC"/>
    <property type="match status" value="13"/>
</dbReference>
<dbReference type="InterPro" id="IPR036047">
    <property type="entry name" value="F-box-like_dom_sf"/>
</dbReference>
<dbReference type="Gene3D" id="1.20.1280.50">
    <property type="match status" value="1"/>
</dbReference>
<dbReference type="GO" id="GO:0031146">
    <property type="term" value="P:SCF-dependent proteasomal ubiquitin-dependent protein catabolic process"/>
    <property type="evidence" value="ECO:0007669"/>
    <property type="project" value="TreeGrafter"/>
</dbReference>
<protein>
    <submittedName>
        <fullName evidence="4">Uncharacterized protein</fullName>
    </submittedName>
</protein>
<dbReference type="Pfam" id="PF25372">
    <property type="entry name" value="DUF7885"/>
    <property type="match status" value="1"/>
</dbReference>
<feature type="compositionally biased region" description="Acidic residues" evidence="1">
    <location>
        <begin position="425"/>
        <end position="436"/>
    </location>
</feature>
<dbReference type="InterPro" id="IPR006553">
    <property type="entry name" value="Leu-rich_rpt_Cys-con_subtyp"/>
</dbReference>
<dbReference type="InterPro" id="IPR001611">
    <property type="entry name" value="Leu-rich_rpt"/>
</dbReference>
<dbReference type="CDD" id="cd22159">
    <property type="entry name" value="F-box_AtTIR1-like"/>
    <property type="match status" value="1"/>
</dbReference>
<feature type="compositionally biased region" description="Basic residues" evidence="1">
    <location>
        <begin position="164"/>
        <end position="174"/>
    </location>
</feature>
<evidence type="ECO:0000259" key="3">
    <source>
        <dbReference type="Pfam" id="PF25372"/>
    </source>
</evidence>
<evidence type="ECO:0000313" key="4">
    <source>
        <dbReference type="EMBL" id="GBG71551.1"/>
    </source>
</evidence>
<gene>
    <name evidence="4" type="ORF">CBR_g8969</name>
</gene>
<dbReference type="Gramene" id="GBG71551">
    <property type="protein sequence ID" value="GBG71551"/>
    <property type="gene ID" value="CBR_g8969"/>
</dbReference>
<feature type="domain" description="F-box" evidence="2">
    <location>
        <begin position="290"/>
        <end position="324"/>
    </location>
</feature>
<dbReference type="Pfam" id="PF12937">
    <property type="entry name" value="F-box-like"/>
    <property type="match status" value="1"/>
</dbReference>
<feature type="compositionally biased region" description="Basic and acidic residues" evidence="1">
    <location>
        <begin position="368"/>
        <end position="379"/>
    </location>
</feature>
<feature type="compositionally biased region" description="Gly residues" evidence="1">
    <location>
        <begin position="87"/>
        <end position="97"/>
    </location>
</feature>
<feature type="compositionally biased region" description="Gly residues" evidence="1">
    <location>
        <begin position="343"/>
        <end position="353"/>
    </location>
</feature>
<dbReference type="PANTHER" id="PTHR13318">
    <property type="entry name" value="PARTNER OF PAIRED, ISOFORM B-RELATED"/>
    <property type="match status" value="1"/>
</dbReference>
<proteinExistence type="predicted"/>
<sequence length="959" mass="102607">MCGGFGFGGSPRNRASPQFSRHLPVKLPVELLEAVPAQSPHNEVYDVNPRQGEEEAQRPQKQLQQQQQQQQQQYQQQEVVRHRPGGLDDGPIGGTIGGDDEIKNYRDDGAAEDNASGKRCSTSSVQYPPSCKRKRVVYTFPRLSPYSAVRLGADLEMAGNLTHQRHHPHHHHHHQEQSQEQEQQKRLNGPSHQRRDHHDQVAEHAEDAEVRSPASREDIVDDAYSPYRLRERPSPPPSSSSSPFSSSSCSPSSFSSSQTSRLSADEGAVVSVLREADVASIRERDSQDLINSLPDEVLCNIFAELDDPRDRSVCALVCMRWLMLQSHMRWECYRRGNRKRRGAGGGGGVGEGGHALSVREGPGPWKVRRAEGGVRRGEGGEDGDGEGAGDQRYASPPTSRRRPLVDNKKEGGRSRAGGNNGGGEEGAESDDGEEESNGASWMAGDLSRCLEGRKATDVRLAALALGLVGRGGLGSLVLRVPVSVSNVGISAVGSCCGALESLSLFECNDISDEGLAAVGRGCRLIEKLHLFKCSQIGNKGLQGIAQGCLFLRKLIVDTCPRIGDEALEKVGACSRNLFALTVSNCERVGDSGVEAVAGGCTSLRRLTLNNVGVGDNGLLALGARSSSLTKLTLVRMAKPTEKGLVALGTTQGLRGLRVIVIQGCVAMSNRVMEAVGVGCVELKRLCVDDCTALGSEGVQALVKNCKSLEALEFGHCPGISPVGFRALLQEDCRVQSLWITSCNGIRDRGLPATPSAPPASIRALKSLHISSCTLVGTACLATIGRQCPTLEHIELTSLPGVGDRGIAVIAEGCGKSLKSVVITACSRVTDGGAQAVLRNCGSRLIRLTLDGCPEVTDRTARMVAEKCCSLKDLDLSRTAITDEGVSAIANALEKGLETLSFAACPGLTSKCIPRLFPMFGQLWALNLRGCTGLTRQCLESVERKAWECAGPSCLFIDPY</sequence>
<reference evidence="4 5" key="1">
    <citation type="journal article" date="2018" name="Cell">
        <title>The Chara Genome: Secondary Complexity and Implications for Plant Terrestrialization.</title>
        <authorList>
            <person name="Nishiyama T."/>
            <person name="Sakayama H."/>
            <person name="Vries J.D."/>
            <person name="Buschmann H."/>
            <person name="Saint-Marcoux D."/>
            <person name="Ullrich K.K."/>
            <person name="Haas F.B."/>
            <person name="Vanderstraeten L."/>
            <person name="Becker D."/>
            <person name="Lang D."/>
            <person name="Vosolsobe S."/>
            <person name="Rombauts S."/>
            <person name="Wilhelmsson P.K.I."/>
            <person name="Janitza P."/>
            <person name="Kern R."/>
            <person name="Heyl A."/>
            <person name="Rumpler F."/>
            <person name="Villalobos L.I.A.C."/>
            <person name="Clay J.M."/>
            <person name="Skokan R."/>
            <person name="Toyoda A."/>
            <person name="Suzuki Y."/>
            <person name="Kagoshima H."/>
            <person name="Schijlen E."/>
            <person name="Tajeshwar N."/>
            <person name="Catarino B."/>
            <person name="Hetherington A.J."/>
            <person name="Saltykova A."/>
            <person name="Bonnot C."/>
            <person name="Breuninger H."/>
            <person name="Symeonidi A."/>
            <person name="Radhakrishnan G.V."/>
            <person name="Van Nieuwerburgh F."/>
            <person name="Deforce D."/>
            <person name="Chang C."/>
            <person name="Karol K.G."/>
            <person name="Hedrich R."/>
            <person name="Ulvskov P."/>
            <person name="Glockner G."/>
            <person name="Delwiche C.F."/>
            <person name="Petrasek J."/>
            <person name="Van de Peer Y."/>
            <person name="Friml J."/>
            <person name="Beilby M."/>
            <person name="Dolan L."/>
            <person name="Kohara Y."/>
            <person name="Sugano S."/>
            <person name="Fujiyama A."/>
            <person name="Delaux P.-M."/>
            <person name="Quint M."/>
            <person name="TheiBen G."/>
            <person name="Hagemann M."/>
            <person name="Harholt J."/>
            <person name="Dunand C."/>
            <person name="Zachgo S."/>
            <person name="Langdale J."/>
            <person name="Maumus F."/>
            <person name="Straeten D.V.D."/>
            <person name="Gould S.B."/>
            <person name="Rensing S.A."/>
        </authorList>
    </citation>
    <scope>NUCLEOTIDE SEQUENCE [LARGE SCALE GENOMIC DNA]</scope>
    <source>
        <strain evidence="4 5">S276</strain>
    </source>
</reference>
<dbReference type="Gene3D" id="3.80.10.10">
    <property type="entry name" value="Ribonuclease Inhibitor"/>
    <property type="match status" value="2"/>
</dbReference>
<feature type="compositionally biased region" description="Low complexity" evidence="1">
    <location>
        <begin position="59"/>
        <end position="77"/>
    </location>
</feature>
<feature type="region of interest" description="Disordered" evidence="1">
    <location>
        <begin position="34"/>
        <end position="128"/>
    </location>
</feature>
<dbReference type="EMBL" id="BFEA01000148">
    <property type="protein sequence ID" value="GBG71551.1"/>
    <property type="molecule type" value="Genomic_DNA"/>
</dbReference>
<feature type="compositionally biased region" description="Basic and acidic residues" evidence="1">
    <location>
        <begin position="403"/>
        <end position="413"/>
    </location>
</feature>
<dbReference type="Proteomes" id="UP000265515">
    <property type="component" value="Unassembled WGS sequence"/>
</dbReference>
<feature type="domain" description="F-box/LRR-repeat protein 15-like leucin rich repeat" evidence="3">
    <location>
        <begin position="494"/>
        <end position="633"/>
    </location>
</feature>